<evidence type="ECO:0000313" key="2">
    <source>
        <dbReference type="EMBL" id="RTR32669.1"/>
    </source>
</evidence>
<name>A0A431WBE7_9GAMM</name>
<dbReference type="EMBL" id="RXNV01000003">
    <property type="protein sequence ID" value="RTR32669.1"/>
    <property type="molecule type" value="Genomic_DNA"/>
</dbReference>
<keyword evidence="1" id="KW-1133">Transmembrane helix</keyword>
<accession>A0A431WBE7</accession>
<keyword evidence="1" id="KW-0472">Membrane</keyword>
<dbReference type="PANTHER" id="PTHR34205:SF2">
    <property type="entry name" value="DUF962 DOMAIN-CONTAINING PROTEIN"/>
    <property type="match status" value="1"/>
</dbReference>
<keyword evidence="3" id="KW-1185">Reference proteome</keyword>
<gene>
    <name evidence="2" type="ORF">EKG39_09840</name>
</gene>
<comment type="caution">
    <text evidence="2">The sequence shown here is derived from an EMBL/GenBank/DDBJ whole genome shotgun (WGS) entry which is preliminary data.</text>
</comment>
<reference evidence="2 3" key="1">
    <citation type="submission" date="2018-12" db="EMBL/GenBank/DDBJ databases">
        <authorList>
            <person name="Yu L."/>
        </authorList>
    </citation>
    <scope>NUCLEOTIDE SEQUENCE [LARGE SCALE GENOMIC DNA]</scope>
    <source>
        <strain evidence="2 3">HAW-EB5</strain>
    </source>
</reference>
<feature type="transmembrane region" description="Helical" evidence="1">
    <location>
        <begin position="57"/>
        <end position="76"/>
    </location>
</feature>
<dbReference type="AlphaFoldDB" id="A0A431WBE7"/>
<dbReference type="Proteomes" id="UP000282060">
    <property type="component" value="Unassembled WGS sequence"/>
</dbReference>
<dbReference type="InterPro" id="IPR009305">
    <property type="entry name" value="Mpo1-like"/>
</dbReference>
<evidence type="ECO:0000256" key="1">
    <source>
        <dbReference type="SAM" id="Phobius"/>
    </source>
</evidence>
<dbReference type="PANTHER" id="PTHR34205">
    <property type="entry name" value="TRANSMEMBRANE PROTEIN"/>
    <property type="match status" value="1"/>
</dbReference>
<organism evidence="2 3">
    <name type="scientific">Shewanella atlantica</name>
    <dbReference type="NCBI Taxonomy" id="271099"/>
    <lineage>
        <taxon>Bacteria</taxon>
        <taxon>Pseudomonadati</taxon>
        <taxon>Pseudomonadota</taxon>
        <taxon>Gammaproteobacteria</taxon>
        <taxon>Alteromonadales</taxon>
        <taxon>Shewanellaceae</taxon>
        <taxon>Shewanella</taxon>
    </lineage>
</organism>
<evidence type="ECO:0000313" key="3">
    <source>
        <dbReference type="Proteomes" id="UP000282060"/>
    </source>
</evidence>
<dbReference type="RefSeq" id="WP_126505575.1">
    <property type="nucleotide sequence ID" value="NZ_RXNV01000003.1"/>
</dbReference>
<dbReference type="OrthoDB" id="7356072at2"/>
<protein>
    <submittedName>
        <fullName evidence="2">DUF962 domain-containing protein</fullName>
    </submittedName>
</protein>
<proteinExistence type="predicted"/>
<feature type="transmembrane region" description="Helical" evidence="1">
    <location>
        <begin position="32"/>
        <end position="51"/>
    </location>
</feature>
<keyword evidence="1" id="KW-0812">Transmembrane</keyword>
<sequence length="110" mass="12669">MSKQKHRKQGYSSFKEFYPFYLSQHQDPTCRGLHYVGSLLVLTILIATIITGKVVSLISLPIVGYGFAWLGHFVFVKNRPATFDYPLYSLMADWVMLGQKIRRVLVADKR</sequence>
<dbReference type="Pfam" id="PF06127">
    <property type="entry name" value="Mpo1-like"/>
    <property type="match status" value="1"/>
</dbReference>